<dbReference type="OrthoDB" id="5839471at2759"/>
<evidence type="ECO:0000313" key="11">
    <source>
        <dbReference type="EMBL" id="KAA8901482.1"/>
    </source>
</evidence>
<keyword evidence="7 8" id="KW-1015">Disulfide bond</keyword>
<dbReference type="PRINTS" id="PR00792">
    <property type="entry name" value="PEPSIN"/>
</dbReference>
<dbReference type="GeneID" id="54781842"/>
<accession>A0A642UM58</accession>
<evidence type="ECO:0000256" key="6">
    <source>
        <dbReference type="ARBA" id="ARBA00023145"/>
    </source>
</evidence>
<dbReference type="Gene3D" id="2.40.70.10">
    <property type="entry name" value="Acid Proteases"/>
    <property type="match status" value="2"/>
</dbReference>
<dbReference type="GO" id="GO:0031505">
    <property type="term" value="P:fungal-type cell wall organization"/>
    <property type="evidence" value="ECO:0007669"/>
    <property type="project" value="TreeGrafter"/>
</dbReference>
<dbReference type="SUPFAM" id="SSF50630">
    <property type="entry name" value="Acid proteases"/>
    <property type="match status" value="1"/>
</dbReference>
<keyword evidence="5" id="KW-0378">Hydrolase</keyword>
<evidence type="ECO:0000313" key="12">
    <source>
        <dbReference type="Proteomes" id="UP000449547"/>
    </source>
</evidence>
<dbReference type="InterPro" id="IPR021109">
    <property type="entry name" value="Peptidase_aspartic_dom_sf"/>
</dbReference>
<proteinExistence type="inferred from homology"/>
<name>A0A642UM58_DIURU</name>
<evidence type="ECO:0000256" key="3">
    <source>
        <dbReference type="ARBA" id="ARBA00022729"/>
    </source>
</evidence>
<feature type="domain" description="Peptidase A1" evidence="10">
    <location>
        <begin position="48"/>
        <end position="333"/>
    </location>
</feature>
<feature type="disulfide bond" evidence="8">
    <location>
        <begin position="262"/>
        <end position="295"/>
    </location>
</feature>
<sequence length="347" mass="37532">MKLLCNVLSLCALAMAIPFDSLDSSAVDKRATPGVLTTKLSINDIFSYHLEVKVGSEGKVFHPIADSGSLITWLGNDDDWAYHSTSLVNTTQPAYVGYAGTEQASGYYVNDTIAFADGGIDNFNFGVIENPPYYKEGIVGLARQSNSKYVPVAHQLKHAGAIDHGVASLYFSVAKDTGKLIFGGYDKAKVGSPWSVHSDPDTFKVPITNVTAQGKTYYPDHGDVPIVVDTGAYSYLPDAILDPIVALYKNPQKQDTGYKVDCDIPDGSFQLGFGDLILDIKLKEFINGHAEGDACHLAARSSERLNNITLLGGGILNHVVILFDYDNGVIKVAQFNDTDDENIVQPE</sequence>
<comment type="caution">
    <text evidence="11">The sequence shown here is derived from an EMBL/GenBank/DDBJ whole genome shotgun (WGS) entry which is preliminary data.</text>
</comment>
<evidence type="ECO:0000256" key="2">
    <source>
        <dbReference type="ARBA" id="ARBA00022670"/>
    </source>
</evidence>
<dbReference type="InterPro" id="IPR034164">
    <property type="entry name" value="Pepsin-like_dom"/>
</dbReference>
<keyword evidence="2" id="KW-0645">Protease</keyword>
<evidence type="ECO:0000256" key="8">
    <source>
        <dbReference type="PIRSR" id="PIRSR601461-2"/>
    </source>
</evidence>
<dbReference type="GO" id="GO:0006508">
    <property type="term" value="P:proteolysis"/>
    <property type="evidence" value="ECO:0007669"/>
    <property type="project" value="UniProtKB-KW"/>
</dbReference>
<dbReference type="VEuPathDB" id="FungiDB:DIURU_003191"/>
<dbReference type="AlphaFoldDB" id="A0A642UM58"/>
<dbReference type="CDD" id="cd05471">
    <property type="entry name" value="pepsin_like"/>
    <property type="match status" value="1"/>
</dbReference>
<evidence type="ECO:0000256" key="7">
    <source>
        <dbReference type="ARBA" id="ARBA00023157"/>
    </source>
</evidence>
<keyword evidence="3 9" id="KW-0732">Signal</keyword>
<dbReference type="PANTHER" id="PTHR47965">
    <property type="entry name" value="ASPARTYL PROTEASE-RELATED"/>
    <property type="match status" value="1"/>
</dbReference>
<gene>
    <name evidence="11" type="ORF">DIURU_003191</name>
</gene>
<dbReference type="Proteomes" id="UP000449547">
    <property type="component" value="Unassembled WGS sequence"/>
</dbReference>
<dbReference type="GO" id="GO:0009277">
    <property type="term" value="C:fungal-type cell wall"/>
    <property type="evidence" value="ECO:0007669"/>
    <property type="project" value="TreeGrafter"/>
</dbReference>
<keyword evidence="6" id="KW-0865">Zymogen</keyword>
<comment type="similarity">
    <text evidence="1">Belongs to the peptidase A1 family.</text>
</comment>
<feature type="signal peptide" evidence="9">
    <location>
        <begin position="1"/>
        <end position="16"/>
    </location>
</feature>
<dbReference type="RefSeq" id="XP_034011963.1">
    <property type="nucleotide sequence ID" value="XM_034155926.1"/>
</dbReference>
<feature type="chain" id="PRO_5024937443" description="Peptidase A1 domain-containing protein" evidence="9">
    <location>
        <begin position="17"/>
        <end position="347"/>
    </location>
</feature>
<evidence type="ECO:0000256" key="4">
    <source>
        <dbReference type="ARBA" id="ARBA00022750"/>
    </source>
</evidence>
<reference evidence="11 12" key="1">
    <citation type="submission" date="2019-07" db="EMBL/GenBank/DDBJ databases">
        <title>Genome assembly of two rare yeast pathogens: Diutina rugosa and Trichomonascus ciferrii.</title>
        <authorList>
            <person name="Mixao V."/>
            <person name="Saus E."/>
            <person name="Hansen A."/>
            <person name="Lass-Flor C."/>
            <person name="Gabaldon T."/>
        </authorList>
    </citation>
    <scope>NUCLEOTIDE SEQUENCE [LARGE SCALE GENOMIC DNA]</scope>
    <source>
        <strain evidence="11 12">CBS 613</strain>
    </source>
</reference>
<organism evidence="11 12">
    <name type="scientific">Diutina rugosa</name>
    <name type="common">Yeast</name>
    <name type="synonym">Candida rugosa</name>
    <dbReference type="NCBI Taxonomy" id="5481"/>
    <lineage>
        <taxon>Eukaryota</taxon>
        <taxon>Fungi</taxon>
        <taxon>Dikarya</taxon>
        <taxon>Ascomycota</taxon>
        <taxon>Saccharomycotina</taxon>
        <taxon>Pichiomycetes</taxon>
        <taxon>Debaryomycetaceae</taxon>
        <taxon>Diutina</taxon>
    </lineage>
</organism>
<dbReference type="Pfam" id="PF00026">
    <property type="entry name" value="Asp"/>
    <property type="match status" value="1"/>
</dbReference>
<dbReference type="GO" id="GO:0004190">
    <property type="term" value="F:aspartic-type endopeptidase activity"/>
    <property type="evidence" value="ECO:0007669"/>
    <property type="project" value="UniProtKB-KW"/>
</dbReference>
<keyword evidence="4" id="KW-0064">Aspartyl protease</keyword>
<evidence type="ECO:0000256" key="1">
    <source>
        <dbReference type="ARBA" id="ARBA00007447"/>
    </source>
</evidence>
<keyword evidence="12" id="KW-1185">Reference proteome</keyword>
<dbReference type="EMBL" id="SWFT01000102">
    <property type="protein sequence ID" value="KAA8901482.1"/>
    <property type="molecule type" value="Genomic_DNA"/>
</dbReference>
<dbReference type="InterPro" id="IPR033121">
    <property type="entry name" value="PEPTIDASE_A1"/>
</dbReference>
<evidence type="ECO:0000256" key="5">
    <source>
        <dbReference type="ARBA" id="ARBA00022801"/>
    </source>
</evidence>
<dbReference type="InterPro" id="IPR001461">
    <property type="entry name" value="Aspartic_peptidase_A1"/>
</dbReference>
<dbReference type="PANTHER" id="PTHR47965:SF12">
    <property type="entry name" value="ASPARTIC PROTEINASE 3-RELATED"/>
    <property type="match status" value="1"/>
</dbReference>
<evidence type="ECO:0000256" key="9">
    <source>
        <dbReference type="SAM" id="SignalP"/>
    </source>
</evidence>
<dbReference type="PROSITE" id="PS51767">
    <property type="entry name" value="PEPTIDASE_A1"/>
    <property type="match status" value="1"/>
</dbReference>
<evidence type="ECO:0000259" key="10">
    <source>
        <dbReference type="PROSITE" id="PS51767"/>
    </source>
</evidence>
<dbReference type="GO" id="GO:0005576">
    <property type="term" value="C:extracellular region"/>
    <property type="evidence" value="ECO:0007669"/>
    <property type="project" value="TreeGrafter"/>
</dbReference>
<protein>
    <recommendedName>
        <fullName evidence="10">Peptidase A1 domain-containing protein</fullName>
    </recommendedName>
</protein>